<gene>
    <name evidence="11" type="ORF">URODEC1_LOCUS2080</name>
    <name evidence="12" type="ORF">URODEC1_LOCUS49741</name>
</gene>
<dbReference type="Pfam" id="PF05859">
    <property type="entry name" value="Mis12"/>
    <property type="match status" value="1"/>
</dbReference>
<name>A0ABC8VED8_9POAL</name>
<proteinExistence type="inferred from homology"/>
<dbReference type="EMBL" id="OZ075111">
    <property type="protein sequence ID" value="CAL4888086.1"/>
    <property type="molecule type" value="Genomic_DNA"/>
</dbReference>
<evidence type="ECO:0000313" key="11">
    <source>
        <dbReference type="EMBL" id="CAL4888086.1"/>
    </source>
</evidence>
<evidence type="ECO:0000256" key="6">
    <source>
        <dbReference type="ARBA" id="ARBA00022838"/>
    </source>
</evidence>
<dbReference type="AlphaFoldDB" id="A0ABC8VED8"/>
<evidence type="ECO:0000256" key="5">
    <source>
        <dbReference type="ARBA" id="ARBA00022776"/>
    </source>
</evidence>
<feature type="compositionally biased region" description="Basic and acidic residues" evidence="10">
    <location>
        <begin position="140"/>
        <end position="158"/>
    </location>
</feature>
<dbReference type="GO" id="GO:0051301">
    <property type="term" value="P:cell division"/>
    <property type="evidence" value="ECO:0007669"/>
    <property type="project" value="UniProtKB-KW"/>
</dbReference>
<dbReference type="InterPro" id="IPR008685">
    <property type="entry name" value="Centromere_Mis12"/>
</dbReference>
<evidence type="ECO:0000256" key="9">
    <source>
        <dbReference type="ARBA" id="ARBA00023328"/>
    </source>
</evidence>
<dbReference type="Proteomes" id="UP001497457">
    <property type="component" value="Chromosome 1b"/>
</dbReference>
<accession>A0ABC8VED8</accession>
<evidence type="ECO:0000256" key="8">
    <source>
        <dbReference type="ARBA" id="ARBA00023306"/>
    </source>
</evidence>
<feature type="region of interest" description="Disordered" evidence="10">
    <location>
        <begin position="140"/>
        <end position="159"/>
    </location>
</feature>
<keyword evidence="3" id="KW-0158">Chromosome</keyword>
<keyword evidence="13" id="KW-1185">Reference proteome</keyword>
<keyword evidence="8" id="KW-0131">Cell cycle</keyword>
<dbReference type="GO" id="GO:0000776">
    <property type="term" value="C:kinetochore"/>
    <property type="evidence" value="ECO:0007669"/>
    <property type="project" value="UniProtKB-KW"/>
</dbReference>
<evidence type="ECO:0000256" key="3">
    <source>
        <dbReference type="ARBA" id="ARBA00022454"/>
    </source>
</evidence>
<reference evidence="11 13" key="1">
    <citation type="submission" date="2024-10" db="EMBL/GenBank/DDBJ databases">
        <authorList>
            <person name="Ryan C."/>
        </authorList>
    </citation>
    <scope>NUCLEOTIDE SEQUENCE [LARGE SCALE GENOMIC DNA]</scope>
</reference>
<evidence type="ECO:0000256" key="7">
    <source>
        <dbReference type="ARBA" id="ARBA00023054"/>
    </source>
</evidence>
<evidence type="ECO:0000256" key="10">
    <source>
        <dbReference type="SAM" id="MobiDB-lite"/>
    </source>
</evidence>
<dbReference type="PANTHER" id="PTHR14527">
    <property type="entry name" value="PROTEIN MIS12 HOMOLOG"/>
    <property type="match status" value="1"/>
</dbReference>
<evidence type="ECO:0000256" key="4">
    <source>
        <dbReference type="ARBA" id="ARBA00022618"/>
    </source>
</evidence>
<comment type="similarity">
    <text evidence="2">Belongs to the mis12 family.</text>
</comment>
<keyword evidence="9" id="KW-0137">Centromere</keyword>
<keyword evidence="7" id="KW-0175">Coiled coil</keyword>
<dbReference type="EMBL" id="OZ075112">
    <property type="protein sequence ID" value="CAL4969759.1"/>
    <property type="molecule type" value="Genomic_DNA"/>
</dbReference>
<keyword evidence="6" id="KW-0995">Kinetochore</keyword>
<evidence type="ECO:0000256" key="2">
    <source>
        <dbReference type="ARBA" id="ARBA00008643"/>
    </source>
</evidence>
<dbReference type="PANTHER" id="PTHR14527:SF2">
    <property type="entry name" value="PROTEIN MIS12 HOMOLOG"/>
    <property type="match status" value="1"/>
</dbReference>
<keyword evidence="4" id="KW-0132">Cell division</keyword>
<evidence type="ECO:0000313" key="12">
    <source>
        <dbReference type="EMBL" id="CAL4969759.1"/>
    </source>
</evidence>
<protein>
    <submittedName>
        <fullName evidence="11">Uncharacterized protein</fullName>
    </submittedName>
</protein>
<evidence type="ECO:0000313" key="13">
    <source>
        <dbReference type="Proteomes" id="UP001497457"/>
    </source>
</evidence>
<keyword evidence="5" id="KW-0498">Mitosis</keyword>
<sequence length="252" mass="28100">MEDGDESAAAAASEAEAALGLSPQLFVDKVLDIIADISAEAFEFCLQEAATPGVLGAATATKKAVDLQRGLNAIRHVVSDALDKKMTNWEKYCFQHCFNIPEGFVVPEDDNSCAKESCNDGTIDSNLDVELDSLRRKLESANKESENLQREMSSLERKTSHKRKFDSAITDIQKLLEDKFVQEKFEDLAKTIPILQQKITSMKKKRIETGSLIDQQVWNTNALRDNMHQAFAMGFTAHTEDIKEITSILQNK</sequence>
<evidence type="ECO:0000256" key="1">
    <source>
        <dbReference type="ARBA" id="ARBA00004629"/>
    </source>
</evidence>
<dbReference type="Proteomes" id="UP001497457">
    <property type="component" value="Chromosome 2b"/>
</dbReference>
<comment type="subcellular location">
    <subcellularLocation>
        <location evidence="1">Chromosome</location>
        <location evidence="1">Centromere</location>
        <location evidence="1">Kinetochore</location>
    </subcellularLocation>
</comment>
<organism evidence="11 13">
    <name type="scientific">Urochloa decumbens</name>
    <dbReference type="NCBI Taxonomy" id="240449"/>
    <lineage>
        <taxon>Eukaryota</taxon>
        <taxon>Viridiplantae</taxon>
        <taxon>Streptophyta</taxon>
        <taxon>Embryophyta</taxon>
        <taxon>Tracheophyta</taxon>
        <taxon>Spermatophyta</taxon>
        <taxon>Magnoliopsida</taxon>
        <taxon>Liliopsida</taxon>
        <taxon>Poales</taxon>
        <taxon>Poaceae</taxon>
        <taxon>PACMAD clade</taxon>
        <taxon>Panicoideae</taxon>
        <taxon>Panicodae</taxon>
        <taxon>Paniceae</taxon>
        <taxon>Melinidinae</taxon>
        <taxon>Urochloa</taxon>
    </lineage>
</organism>